<keyword evidence="2" id="KW-0472">Membrane</keyword>
<feature type="non-terminal residue" evidence="3">
    <location>
        <position position="91"/>
    </location>
</feature>
<feature type="region of interest" description="Disordered" evidence="1">
    <location>
        <begin position="21"/>
        <end position="45"/>
    </location>
</feature>
<organism evidence="3">
    <name type="scientific">Nothobranchius rachovii</name>
    <name type="common">bluefin notho</name>
    <dbReference type="NCBI Taxonomy" id="451742"/>
    <lineage>
        <taxon>Eukaryota</taxon>
        <taxon>Metazoa</taxon>
        <taxon>Chordata</taxon>
        <taxon>Craniata</taxon>
        <taxon>Vertebrata</taxon>
        <taxon>Euteleostomi</taxon>
        <taxon>Actinopterygii</taxon>
        <taxon>Neopterygii</taxon>
        <taxon>Teleostei</taxon>
        <taxon>Neoteleostei</taxon>
        <taxon>Acanthomorphata</taxon>
        <taxon>Ovalentaria</taxon>
        <taxon>Atherinomorphae</taxon>
        <taxon>Cyprinodontiformes</taxon>
        <taxon>Nothobranchiidae</taxon>
        <taxon>Nothobranchius</taxon>
    </lineage>
</organism>
<proteinExistence type="predicted"/>
<protein>
    <submittedName>
        <fullName evidence="3">Testis expressed 2</fullName>
    </submittedName>
</protein>
<feature type="non-terminal residue" evidence="3">
    <location>
        <position position="1"/>
    </location>
</feature>
<reference evidence="3" key="1">
    <citation type="submission" date="2016-05" db="EMBL/GenBank/DDBJ databases">
        <authorList>
            <person name="Lavstsen T."/>
            <person name="Jespersen J.S."/>
        </authorList>
    </citation>
    <scope>NUCLEOTIDE SEQUENCE</scope>
    <source>
        <tissue evidence="3">Brain</tissue>
    </source>
</reference>
<dbReference type="EMBL" id="HAEH01008767">
    <property type="protein sequence ID" value="SBR85398.1"/>
    <property type="molecule type" value="Transcribed_RNA"/>
</dbReference>
<feature type="compositionally biased region" description="Polar residues" evidence="1">
    <location>
        <begin position="31"/>
        <end position="44"/>
    </location>
</feature>
<name>A0A1A8PVZ5_9TELE</name>
<sequence>LAKQEDEDFCILTSEDFETCTDTESDGVNGLSRTGSQVPLSGSSDPGCDAECEDAGAAPAVPFYTLMVLTALVYACFVFPLPSYFRGMLLG</sequence>
<gene>
    <name evidence="3" type="primary">TEX2</name>
</gene>
<keyword evidence="2" id="KW-0812">Transmembrane</keyword>
<reference evidence="3" key="2">
    <citation type="submission" date="2016-06" db="EMBL/GenBank/DDBJ databases">
        <title>The genome of a short-lived fish provides insights into sex chromosome evolution and the genetic control of aging.</title>
        <authorList>
            <person name="Reichwald K."/>
            <person name="Felder M."/>
            <person name="Petzold A."/>
            <person name="Koch P."/>
            <person name="Groth M."/>
            <person name="Platzer M."/>
        </authorList>
    </citation>
    <scope>NUCLEOTIDE SEQUENCE</scope>
    <source>
        <tissue evidence="3">Brain</tissue>
    </source>
</reference>
<evidence type="ECO:0000256" key="2">
    <source>
        <dbReference type="SAM" id="Phobius"/>
    </source>
</evidence>
<dbReference type="AlphaFoldDB" id="A0A1A8PVZ5"/>
<accession>A0A1A8PVZ5</accession>
<feature type="transmembrane region" description="Helical" evidence="2">
    <location>
        <begin position="63"/>
        <end position="85"/>
    </location>
</feature>
<evidence type="ECO:0000313" key="3">
    <source>
        <dbReference type="EMBL" id="SBR85398.1"/>
    </source>
</evidence>
<keyword evidence="2" id="KW-1133">Transmembrane helix</keyword>
<evidence type="ECO:0000256" key="1">
    <source>
        <dbReference type="SAM" id="MobiDB-lite"/>
    </source>
</evidence>